<feature type="domain" description="Ribonucleotide reductase large subunit N-terminal" evidence="8">
    <location>
        <begin position="122"/>
        <end position="193"/>
    </location>
</feature>
<dbReference type="InterPro" id="IPR013509">
    <property type="entry name" value="RNR_lsu_N"/>
</dbReference>
<evidence type="ECO:0000256" key="3">
    <source>
        <dbReference type="ARBA" id="ARBA00022840"/>
    </source>
</evidence>
<dbReference type="PANTHER" id="PTHR11573:SF30">
    <property type="entry name" value="RIBONUCLEOSIDE-DIPHOSPHATE REDUCTASE 2 SUBUNIT ALPHA"/>
    <property type="match status" value="1"/>
</dbReference>
<keyword evidence="2" id="KW-0547">Nucleotide-binding</keyword>
<sequence length="226" mass="25520">MNSTDPMSESTSLNLDHTDDASTASSTTADRIRNSRDYHVLNAMLGLFDPEKGIQFDKDQEAEKLYVSGYVQEHSMKFASTRERLNYLISNYYYNGNVFHKYSDEFLDKFYEHAEAAHHTFGTFLGAFKFYTSYALKTFDGKQYLENFAQRAAAVALELADGDEKAALNYLDEMLAGRFQPATPTFLNLGKAQRGEAVSCFLVRLEDNMESIARGINSALQLSKRG</sequence>
<evidence type="ECO:0000313" key="11">
    <source>
        <dbReference type="Proteomes" id="UP000014601"/>
    </source>
</evidence>
<evidence type="ECO:0000256" key="1">
    <source>
        <dbReference type="ARBA" id="ARBA00022533"/>
    </source>
</evidence>
<feature type="compositionally biased region" description="Polar residues" evidence="7">
    <location>
        <begin position="1"/>
        <end position="15"/>
    </location>
</feature>
<dbReference type="RefSeq" id="WP_020759188.1">
    <property type="nucleotide sequence ID" value="NZ_KE348045.1"/>
</dbReference>
<evidence type="ECO:0000256" key="5">
    <source>
        <dbReference type="ARBA" id="ARBA00023157"/>
    </source>
</evidence>
<comment type="caution">
    <text evidence="10">The sequence shown here is derived from an EMBL/GenBank/DDBJ whole genome shotgun (WGS) entry which is preliminary data.</text>
</comment>
<keyword evidence="1" id="KW-0021">Allosteric enzyme</keyword>
<dbReference type="GO" id="GO:0005971">
    <property type="term" value="C:ribonucleoside-diphosphate reductase complex"/>
    <property type="evidence" value="ECO:0007669"/>
    <property type="project" value="TreeGrafter"/>
</dbReference>
<protein>
    <submittedName>
        <fullName evidence="10">Ribonucleotide reductase, all-alpha domain protein</fullName>
    </submittedName>
</protein>
<reference evidence="10 11" key="1">
    <citation type="submission" date="2013-06" db="EMBL/GenBank/DDBJ databases">
        <authorList>
            <person name="Weinstock G."/>
            <person name="Sodergren E."/>
            <person name="Lobos E.A."/>
            <person name="Fulton L."/>
            <person name="Fulton R."/>
            <person name="Courtney L."/>
            <person name="Fronick C."/>
            <person name="O'Laughlin M."/>
            <person name="Godfrey J."/>
            <person name="Wilson R.M."/>
            <person name="Miner T."/>
            <person name="Farmer C."/>
            <person name="Delehaunty K."/>
            <person name="Cordes M."/>
            <person name="Minx P."/>
            <person name="Tomlinson C."/>
            <person name="Chen J."/>
            <person name="Wollam A."/>
            <person name="Pepin K.H."/>
            <person name="Bhonagiri V."/>
            <person name="Zhang X."/>
            <person name="Warren W."/>
            <person name="Mitreva M."/>
            <person name="Mardis E.R."/>
            <person name="Wilson R.K."/>
        </authorList>
    </citation>
    <scope>NUCLEOTIDE SEQUENCE [LARGE SCALE GENOMIC DNA]</scope>
    <source>
        <strain evidence="10 11">JCP7719</strain>
    </source>
</reference>
<dbReference type="GO" id="GO:0005524">
    <property type="term" value="F:ATP binding"/>
    <property type="evidence" value="ECO:0007669"/>
    <property type="project" value="UniProtKB-KW"/>
</dbReference>
<name>S4GYX3_9BIFI</name>
<evidence type="ECO:0000256" key="2">
    <source>
        <dbReference type="ARBA" id="ARBA00022741"/>
    </source>
</evidence>
<dbReference type="SUPFAM" id="SSF48168">
    <property type="entry name" value="R1 subunit of ribonucleotide reductase, N-terminal domain"/>
    <property type="match status" value="1"/>
</dbReference>
<comment type="catalytic activity">
    <reaction evidence="6">
        <text>a 2'-deoxyribonucleoside 5'-diphosphate + [thioredoxin]-disulfide + H2O = a ribonucleoside 5'-diphosphate + [thioredoxin]-dithiol</text>
        <dbReference type="Rhea" id="RHEA:23252"/>
        <dbReference type="Rhea" id="RHEA-COMP:10698"/>
        <dbReference type="Rhea" id="RHEA-COMP:10700"/>
        <dbReference type="ChEBI" id="CHEBI:15377"/>
        <dbReference type="ChEBI" id="CHEBI:29950"/>
        <dbReference type="ChEBI" id="CHEBI:50058"/>
        <dbReference type="ChEBI" id="CHEBI:57930"/>
        <dbReference type="ChEBI" id="CHEBI:73316"/>
        <dbReference type="EC" id="1.17.4.1"/>
    </reaction>
</comment>
<accession>S4GYX3</accession>
<dbReference type="Pfam" id="PF00317">
    <property type="entry name" value="Ribonuc_red_lgN"/>
    <property type="match status" value="1"/>
</dbReference>
<evidence type="ECO:0000256" key="4">
    <source>
        <dbReference type="ARBA" id="ARBA00023116"/>
    </source>
</evidence>
<dbReference type="InterPro" id="IPR039718">
    <property type="entry name" value="Rrm1"/>
</dbReference>
<keyword evidence="3" id="KW-0067">ATP-binding</keyword>
<proteinExistence type="predicted"/>
<dbReference type="EMBL" id="ATJO01000025">
    <property type="protein sequence ID" value="EPI51187.1"/>
    <property type="molecule type" value="Genomic_DNA"/>
</dbReference>
<gene>
    <name evidence="10" type="ORF">HMPREF1576_00411</name>
</gene>
<evidence type="ECO:0000259" key="8">
    <source>
        <dbReference type="Pfam" id="PF00317"/>
    </source>
</evidence>
<dbReference type="HOGENOM" id="CLU_065129_1_0_11"/>
<evidence type="ECO:0000313" key="10">
    <source>
        <dbReference type="EMBL" id="EPI51187.1"/>
    </source>
</evidence>
<feature type="domain" description="Ribonucleotide reductase N-terminal" evidence="9">
    <location>
        <begin position="38"/>
        <end position="119"/>
    </location>
</feature>
<organism evidence="10 11">
    <name type="scientific">Gardnerella pickettii JCP7719</name>
    <dbReference type="NCBI Taxonomy" id="1261061"/>
    <lineage>
        <taxon>Bacteria</taxon>
        <taxon>Bacillati</taxon>
        <taxon>Actinomycetota</taxon>
        <taxon>Actinomycetes</taxon>
        <taxon>Bifidobacteriales</taxon>
        <taxon>Bifidobacteriaceae</taxon>
        <taxon>Gardnerella</taxon>
        <taxon>Gardnerella pickettii</taxon>
    </lineage>
</organism>
<evidence type="ECO:0000256" key="7">
    <source>
        <dbReference type="SAM" id="MobiDB-lite"/>
    </source>
</evidence>
<dbReference type="Gene3D" id="3.20.70.20">
    <property type="match status" value="1"/>
</dbReference>
<feature type="region of interest" description="Disordered" evidence="7">
    <location>
        <begin position="1"/>
        <end position="29"/>
    </location>
</feature>
<feature type="non-terminal residue" evidence="10">
    <location>
        <position position="226"/>
    </location>
</feature>
<evidence type="ECO:0000259" key="9">
    <source>
        <dbReference type="Pfam" id="PF08343"/>
    </source>
</evidence>
<keyword evidence="5" id="KW-1015">Disulfide bond</keyword>
<keyword evidence="4" id="KW-0215">Deoxyribonucleotide synthesis</keyword>
<dbReference type="InterPro" id="IPR008926">
    <property type="entry name" value="RNR_R1-su_N"/>
</dbReference>
<dbReference type="GO" id="GO:0004748">
    <property type="term" value="F:ribonucleoside-diphosphate reductase activity, thioredoxin disulfide as acceptor"/>
    <property type="evidence" value="ECO:0007669"/>
    <property type="project" value="UniProtKB-EC"/>
</dbReference>
<dbReference type="PANTHER" id="PTHR11573">
    <property type="entry name" value="RIBONUCLEOSIDE-DIPHOSPHATE REDUCTASE LARGE CHAIN"/>
    <property type="match status" value="1"/>
</dbReference>
<dbReference type="GO" id="GO:0009263">
    <property type="term" value="P:deoxyribonucleotide biosynthetic process"/>
    <property type="evidence" value="ECO:0007669"/>
    <property type="project" value="UniProtKB-KW"/>
</dbReference>
<dbReference type="InterPro" id="IPR013554">
    <property type="entry name" value="RNR_N"/>
</dbReference>
<dbReference type="Proteomes" id="UP000014601">
    <property type="component" value="Unassembled WGS sequence"/>
</dbReference>
<evidence type="ECO:0000256" key="6">
    <source>
        <dbReference type="ARBA" id="ARBA00047754"/>
    </source>
</evidence>
<dbReference type="AlphaFoldDB" id="S4GYX3"/>
<dbReference type="Pfam" id="PF08343">
    <property type="entry name" value="RNR_N"/>
    <property type="match status" value="1"/>
</dbReference>